<gene>
    <name evidence="7" type="ORF">ACFSKV_02875</name>
</gene>
<dbReference type="Proteomes" id="UP001597414">
    <property type="component" value="Unassembled WGS sequence"/>
</dbReference>
<dbReference type="PROSITE" id="PS50109">
    <property type="entry name" value="HIS_KIN"/>
    <property type="match status" value="1"/>
</dbReference>
<organism evidence="7 8">
    <name type="scientific">Shivajiella indica</name>
    <dbReference type="NCBI Taxonomy" id="872115"/>
    <lineage>
        <taxon>Bacteria</taxon>
        <taxon>Pseudomonadati</taxon>
        <taxon>Bacteroidota</taxon>
        <taxon>Cytophagia</taxon>
        <taxon>Cytophagales</taxon>
        <taxon>Cyclobacteriaceae</taxon>
        <taxon>Shivajiella</taxon>
    </lineage>
</organism>
<reference evidence="8" key="1">
    <citation type="journal article" date="2019" name="Int. J. Syst. Evol. Microbiol.">
        <title>The Global Catalogue of Microorganisms (GCM) 10K type strain sequencing project: providing services to taxonomists for standard genome sequencing and annotation.</title>
        <authorList>
            <consortium name="The Broad Institute Genomics Platform"/>
            <consortium name="The Broad Institute Genome Sequencing Center for Infectious Disease"/>
            <person name="Wu L."/>
            <person name="Ma J."/>
        </authorList>
    </citation>
    <scope>NUCLEOTIDE SEQUENCE [LARGE SCALE GENOMIC DNA]</scope>
    <source>
        <strain evidence="8">KCTC 19812</strain>
    </source>
</reference>
<dbReference type="SUPFAM" id="SSF55874">
    <property type="entry name" value="ATPase domain of HSP90 chaperone/DNA topoisomerase II/histidine kinase"/>
    <property type="match status" value="1"/>
</dbReference>
<dbReference type="CDD" id="cd22249">
    <property type="entry name" value="UDM1_RNF168_RNF169-like"/>
    <property type="match status" value="1"/>
</dbReference>
<evidence type="ECO:0000256" key="3">
    <source>
        <dbReference type="ARBA" id="ARBA00022553"/>
    </source>
</evidence>
<dbReference type="InterPro" id="IPR036097">
    <property type="entry name" value="HisK_dim/P_sf"/>
</dbReference>
<dbReference type="SUPFAM" id="SSF47384">
    <property type="entry name" value="Homodimeric domain of signal transducing histidine kinase"/>
    <property type="match status" value="1"/>
</dbReference>
<proteinExistence type="predicted"/>
<feature type="transmembrane region" description="Helical" evidence="5">
    <location>
        <begin position="54"/>
        <end position="72"/>
    </location>
</feature>
<dbReference type="GO" id="GO:0016301">
    <property type="term" value="F:kinase activity"/>
    <property type="evidence" value="ECO:0007669"/>
    <property type="project" value="UniProtKB-KW"/>
</dbReference>
<dbReference type="SMART" id="SM00388">
    <property type="entry name" value="HisKA"/>
    <property type="match status" value="1"/>
</dbReference>
<dbReference type="PANTHER" id="PTHR43065:SF42">
    <property type="entry name" value="TWO-COMPONENT SENSOR PPRA"/>
    <property type="match status" value="1"/>
</dbReference>
<feature type="transmembrane region" description="Helical" evidence="5">
    <location>
        <begin position="84"/>
        <end position="102"/>
    </location>
</feature>
<evidence type="ECO:0000256" key="2">
    <source>
        <dbReference type="ARBA" id="ARBA00012438"/>
    </source>
</evidence>
<dbReference type="InterPro" id="IPR003661">
    <property type="entry name" value="HisK_dim/P_dom"/>
</dbReference>
<dbReference type="RefSeq" id="WP_380800214.1">
    <property type="nucleotide sequence ID" value="NZ_JBHUIV010000006.1"/>
</dbReference>
<evidence type="ECO:0000259" key="6">
    <source>
        <dbReference type="PROSITE" id="PS50109"/>
    </source>
</evidence>
<accession>A0ABW5B4T6</accession>
<dbReference type="Gene3D" id="3.30.565.10">
    <property type="entry name" value="Histidine kinase-like ATPase, C-terminal domain"/>
    <property type="match status" value="1"/>
</dbReference>
<evidence type="ECO:0000256" key="1">
    <source>
        <dbReference type="ARBA" id="ARBA00000085"/>
    </source>
</evidence>
<dbReference type="InterPro" id="IPR036890">
    <property type="entry name" value="HATPase_C_sf"/>
</dbReference>
<keyword evidence="7" id="KW-0418">Kinase</keyword>
<evidence type="ECO:0000313" key="7">
    <source>
        <dbReference type="EMBL" id="MFD2200494.1"/>
    </source>
</evidence>
<feature type="transmembrane region" description="Helical" evidence="5">
    <location>
        <begin position="114"/>
        <end position="133"/>
    </location>
</feature>
<keyword evidence="7" id="KW-0808">Transferase</keyword>
<keyword evidence="5" id="KW-1133">Transmembrane helix</keyword>
<dbReference type="InterPro" id="IPR003594">
    <property type="entry name" value="HATPase_dom"/>
</dbReference>
<dbReference type="InterPro" id="IPR004358">
    <property type="entry name" value="Sig_transdc_His_kin-like_C"/>
</dbReference>
<keyword evidence="5" id="KW-0812">Transmembrane</keyword>
<evidence type="ECO:0000256" key="4">
    <source>
        <dbReference type="SAM" id="Coils"/>
    </source>
</evidence>
<dbReference type="CDD" id="cd00082">
    <property type="entry name" value="HisKA"/>
    <property type="match status" value="1"/>
</dbReference>
<evidence type="ECO:0000256" key="5">
    <source>
        <dbReference type="SAM" id="Phobius"/>
    </source>
</evidence>
<feature type="transmembrane region" description="Helical" evidence="5">
    <location>
        <begin position="31"/>
        <end position="48"/>
    </location>
</feature>
<feature type="domain" description="Histidine kinase" evidence="6">
    <location>
        <begin position="211"/>
        <end position="474"/>
    </location>
</feature>
<dbReference type="EC" id="2.7.13.3" evidence="2"/>
<dbReference type="Gene3D" id="1.10.287.130">
    <property type="match status" value="1"/>
</dbReference>
<dbReference type="PRINTS" id="PR00344">
    <property type="entry name" value="BCTRLSENSOR"/>
</dbReference>
<comment type="catalytic activity">
    <reaction evidence="1">
        <text>ATP + protein L-histidine = ADP + protein N-phospho-L-histidine.</text>
        <dbReference type="EC" id="2.7.13.3"/>
    </reaction>
</comment>
<keyword evidence="5" id="KW-0472">Membrane</keyword>
<evidence type="ECO:0000313" key="8">
    <source>
        <dbReference type="Proteomes" id="UP001597414"/>
    </source>
</evidence>
<dbReference type="SMART" id="SM00387">
    <property type="entry name" value="HATPase_c"/>
    <property type="match status" value="1"/>
</dbReference>
<sequence length="474" mass="53095">MGIENIASFIFLFYLRQQAIKGEIPSHWKKQINIGLVIVIFLIGLQGSGIAGSLIAKTLSILFISYIVSTILNNPEFANTKSLVYAALPLIGISILDDILQLAWPTMHDFLENWLDVASFFAFFWMISAYITYRKQKKALEKERIKAEEREKELEITEALKAKLELEVAERTAALRQQKEALEKALDDLKATQAQLIHAEKMASLGELTAGIAHEIQNPLNFVTNFSEVSNELVQEILVLRSKKSESFPKSQLDQEEDEILSDIKQNLEKIKHHGKRADAIVKGMLEHSRNNTGEKVPTDINSLAEEYLKLSFHGYRSKDKSFNSDFKSELDPNMPLVKIIPQDLGRVLLNLINNAFYACHERSKKELIGSEGDIADPDIYEGKGSKPYSPQVKVSTKNLGSKFEIKVSDNGLGIPEEIKEKIFQPFFTTKPTGQGTGLGLSLTYDIIKAHGGEISVTSKKGKGTEFKIVLPNE</sequence>
<dbReference type="PANTHER" id="PTHR43065">
    <property type="entry name" value="SENSOR HISTIDINE KINASE"/>
    <property type="match status" value="1"/>
</dbReference>
<name>A0ABW5B4T6_9BACT</name>
<dbReference type="InterPro" id="IPR005467">
    <property type="entry name" value="His_kinase_dom"/>
</dbReference>
<keyword evidence="4" id="KW-0175">Coiled coil</keyword>
<protein>
    <recommendedName>
        <fullName evidence="2">histidine kinase</fullName>
        <ecNumber evidence="2">2.7.13.3</ecNumber>
    </recommendedName>
</protein>
<dbReference type="EMBL" id="JBHUIV010000006">
    <property type="protein sequence ID" value="MFD2200494.1"/>
    <property type="molecule type" value="Genomic_DNA"/>
</dbReference>
<comment type="caution">
    <text evidence="7">The sequence shown here is derived from an EMBL/GenBank/DDBJ whole genome shotgun (WGS) entry which is preliminary data.</text>
</comment>
<keyword evidence="3" id="KW-0597">Phosphoprotein</keyword>
<feature type="coiled-coil region" evidence="4">
    <location>
        <begin position="130"/>
        <end position="202"/>
    </location>
</feature>
<dbReference type="Pfam" id="PF02518">
    <property type="entry name" value="HATPase_c"/>
    <property type="match status" value="1"/>
</dbReference>
<keyword evidence="8" id="KW-1185">Reference proteome</keyword>